<sequence length="759" mass="88505">MGRKRKKEDNDAVAVELSPFPTPSQEPSPTYRLKQSTTKIHSSVICKLSRVCLLPGLVEEIKRVCVVMKQVQLEGWHLANLHILRCLKEKDDVPGLEQMLFYRCCAATLKNMEQRDRPKAVTKYTAFHKTCLRYWAGREQVTSYQAEFMGNGSRIINELAKLMSINAFNMVALHFRRRLHQYIRFKYAEEGKLELPYKQTKKIVDSCYRVKSVPEDDDDGLPTGKMVKQWTQWDETSDPVEKELRAWLGIVPWQWQVRANSAHFLHKLYDMLTFMEKFAAKHPKAKGARVYSLLPVSTSYQAAYVKINATTLFSIFTRLIHDPKLKEFMSTELPEVNRLPFSLQTFQKHRSEILRKVFDVDQFETRNRKFADELKSNGYGVSITMIRPVTTTSVVVKERDPRKKRKKNDGTAAPTSSTTPKKWKVKTPEEIAEKDTFGKELFKLGPNYSPDVLIGIDPGMRSLVTAVSVGHLSTRRRHRPIRRRQQRARARQKERKERERIVAISTCEYRHLARMNDFRLSDEKLKKREPWYAAVVRAMPSFKTANYDLYWDRLHFFWLHVRFLLAFSAEQAFLRWRFTQDRAKMAALTTLATRIVPKPSKRVCIAYGDWSRRDGIRGHPTGPVKGFVKELKKRAMVIPMDEYRTSLICSCCHKRLKQTRLLNNVKRKDDEADVRAKDNPSPKELKEIAEMSKFRNPKLASRKIVLRCSRNVLRCTNSCCKANFWNRDVNAARNMLELLRSGLKGKHGARRLRAFRRGK</sequence>
<keyword evidence="3" id="KW-1185">Reference proteome</keyword>
<reference evidence="2" key="1">
    <citation type="submission" date="2023-08" db="EMBL/GenBank/DDBJ databases">
        <title>Reference Genome Resource for the Citrus Pathogen Phytophthora citrophthora.</title>
        <authorList>
            <person name="Moller H."/>
            <person name="Coetzee B."/>
            <person name="Rose L.J."/>
            <person name="Van Niekerk J.M."/>
        </authorList>
    </citation>
    <scope>NUCLEOTIDE SEQUENCE</scope>
    <source>
        <strain evidence="2">STE-U-9442</strain>
    </source>
</reference>
<proteinExistence type="predicted"/>
<organism evidence="2 3">
    <name type="scientific">Phytophthora citrophthora</name>
    <dbReference type="NCBI Taxonomy" id="4793"/>
    <lineage>
        <taxon>Eukaryota</taxon>
        <taxon>Sar</taxon>
        <taxon>Stramenopiles</taxon>
        <taxon>Oomycota</taxon>
        <taxon>Peronosporomycetes</taxon>
        <taxon>Peronosporales</taxon>
        <taxon>Peronosporaceae</taxon>
        <taxon>Phytophthora</taxon>
    </lineage>
</organism>
<feature type="region of interest" description="Disordered" evidence="1">
    <location>
        <begin position="394"/>
        <end position="427"/>
    </location>
</feature>
<name>A0AAD9GPD7_9STRA</name>
<feature type="region of interest" description="Disordered" evidence="1">
    <location>
        <begin position="1"/>
        <end position="31"/>
    </location>
</feature>
<gene>
    <name evidence="2" type="ORF">P3T76_006446</name>
</gene>
<evidence type="ECO:0000256" key="1">
    <source>
        <dbReference type="SAM" id="MobiDB-lite"/>
    </source>
</evidence>
<dbReference type="EMBL" id="JASMQC010000010">
    <property type="protein sequence ID" value="KAK1942124.1"/>
    <property type="molecule type" value="Genomic_DNA"/>
</dbReference>
<evidence type="ECO:0000313" key="3">
    <source>
        <dbReference type="Proteomes" id="UP001259832"/>
    </source>
</evidence>
<accession>A0AAD9GPD7</accession>
<evidence type="ECO:0000313" key="2">
    <source>
        <dbReference type="EMBL" id="KAK1942124.1"/>
    </source>
</evidence>
<protein>
    <submittedName>
        <fullName evidence="2">Uncharacterized protein</fullName>
    </submittedName>
</protein>
<dbReference type="Proteomes" id="UP001259832">
    <property type="component" value="Unassembled WGS sequence"/>
</dbReference>
<feature type="region of interest" description="Disordered" evidence="1">
    <location>
        <begin position="474"/>
        <end position="495"/>
    </location>
</feature>
<comment type="caution">
    <text evidence="2">The sequence shown here is derived from an EMBL/GenBank/DDBJ whole genome shotgun (WGS) entry which is preliminary data.</text>
</comment>
<feature type="compositionally biased region" description="Basic residues" evidence="1">
    <location>
        <begin position="474"/>
        <end position="493"/>
    </location>
</feature>
<dbReference type="AlphaFoldDB" id="A0AAD9GPD7"/>